<organism evidence="2 3">
    <name type="scientific">Kibdelosporangium aridum</name>
    <dbReference type="NCBI Taxonomy" id="2030"/>
    <lineage>
        <taxon>Bacteria</taxon>
        <taxon>Bacillati</taxon>
        <taxon>Actinomycetota</taxon>
        <taxon>Actinomycetes</taxon>
        <taxon>Pseudonocardiales</taxon>
        <taxon>Pseudonocardiaceae</taxon>
        <taxon>Kibdelosporangium</taxon>
    </lineage>
</organism>
<evidence type="ECO:0008006" key="4">
    <source>
        <dbReference type="Google" id="ProtNLM"/>
    </source>
</evidence>
<gene>
    <name evidence="2" type="ORF">DMH04_40620</name>
</gene>
<protein>
    <recommendedName>
        <fullName evidence="4">WD40 repeat domain-containing protein</fullName>
    </recommendedName>
</protein>
<comment type="caution">
    <text evidence="2">The sequence shown here is derived from an EMBL/GenBank/DDBJ whole genome shotgun (WGS) entry which is preliminary data.</text>
</comment>
<sequence>MVAVAGLAAALLAGTAVPGAASQPVSPMVTDGDSFVEIERFGTLVHWQRSGETFTSRRTRVNLAGVRAITSLDADTFLAISDDGRLTEWTSAGDSYTGRLIGTGWQASRITAISPYRFLELNLDGDLVMWEFEPTGELRSWLIGMGWTDTKMLIGLDDMVFLEVKHDGTVSEWAGMRERPLPMLNLSDARLAAGLDRERFVAVTRSTDELVEYQLDRFGDYVPTVRGKDWSHAQLIG</sequence>
<keyword evidence="1" id="KW-0732">Signal</keyword>
<evidence type="ECO:0000313" key="2">
    <source>
        <dbReference type="EMBL" id="RSM73862.1"/>
    </source>
</evidence>
<dbReference type="AlphaFoldDB" id="A0A428YVR1"/>
<accession>A0A428YVR1</accession>
<dbReference type="EMBL" id="QHKI01000053">
    <property type="protein sequence ID" value="RSM73862.1"/>
    <property type="molecule type" value="Genomic_DNA"/>
</dbReference>
<feature type="chain" id="PRO_5039079636" description="WD40 repeat domain-containing protein" evidence="1">
    <location>
        <begin position="21"/>
        <end position="237"/>
    </location>
</feature>
<evidence type="ECO:0000313" key="3">
    <source>
        <dbReference type="Proteomes" id="UP000287547"/>
    </source>
</evidence>
<proteinExistence type="predicted"/>
<name>A0A428YVR1_KIBAR</name>
<feature type="signal peptide" evidence="1">
    <location>
        <begin position="1"/>
        <end position="20"/>
    </location>
</feature>
<evidence type="ECO:0000256" key="1">
    <source>
        <dbReference type="SAM" id="SignalP"/>
    </source>
</evidence>
<dbReference type="Proteomes" id="UP000287547">
    <property type="component" value="Unassembled WGS sequence"/>
</dbReference>
<reference evidence="2 3" key="1">
    <citation type="submission" date="2018-05" db="EMBL/GenBank/DDBJ databases">
        <title>Evolution of GPA BGCs.</title>
        <authorList>
            <person name="Waglechner N."/>
            <person name="Wright G.D."/>
        </authorList>
    </citation>
    <scope>NUCLEOTIDE SEQUENCE [LARGE SCALE GENOMIC DNA]</scope>
    <source>
        <strain evidence="2 3">A82846</strain>
    </source>
</reference>